<dbReference type="EMBL" id="SGPL01000011">
    <property type="protein sequence ID" value="THH20931.1"/>
    <property type="molecule type" value="Genomic_DNA"/>
</dbReference>
<keyword evidence="1" id="KW-0175">Coiled coil</keyword>
<feature type="coiled-coil region" evidence="1">
    <location>
        <begin position="94"/>
        <end position="121"/>
    </location>
</feature>
<organism evidence="2 3">
    <name type="scientific">Bondarzewia mesenterica</name>
    <dbReference type="NCBI Taxonomy" id="1095465"/>
    <lineage>
        <taxon>Eukaryota</taxon>
        <taxon>Fungi</taxon>
        <taxon>Dikarya</taxon>
        <taxon>Basidiomycota</taxon>
        <taxon>Agaricomycotina</taxon>
        <taxon>Agaricomycetes</taxon>
        <taxon>Russulales</taxon>
        <taxon>Bondarzewiaceae</taxon>
        <taxon>Bondarzewia</taxon>
    </lineage>
</organism>
<reference evidence="2 3" key="1">
    <citation type="submission" date="2019-02" db="EMBL/GenBank/DDBJ databases">
        <title>Genome sequencing of the rare red list fungi Bondarzewia mesenterica.</title>
        <authorList>
            <person name="Buettner E."/>
            <person name="Kellner H."/>
        </authorList>
    </citation>
    <scope>NUCLEOTIDE SEQUENCE [LARGE SCALE GENOMIC DNA]</scope>
    <source>
        <strain evidence="2 3">DSM 108281</strain>
    </source>
</reference>
<evidence type="ECO:0000313" key="3">
    <source>
        <dbReference type="Proteomes" id="UP000310158"/>
    </source>
</evidence>
<name>A0A4S4M8X4_9AGAM</name>
<dbReference type="InterPro" id="IPR012471">
    <property type="entry name" value="DUF1690"/>
</dbReference>
<protein>
    <submittedName>
        <fullName evidence="2">Uncharacterized protein</fullName>
    </submittedName>
</protein>
<accession>A0A4S4M8X4</accession>
<evidence type="ECO:0000313" key="2">
    <source>
        <dbReference type="EMBL" id="THH20931.1"/>
    </source>
</evidence>
<dbReference type="AlphaFoldDB" id="A0A4S4M8X4"/>
<keyword evidence="3" id="KW-1185">Reference proteome</keyword>
<dbReference type="OrthoDB" id="5544375at2759"/>
<dbReference type="Proteomes" id="UP000310158">
    <property type="component" value="Unassembled WGS sequence"/>
</dbReference>
<evidence type="ECO:0000256" key="1">
    <source>
        <dbReference type="SAM" id="Coils"/>
    </source>
</evidence>
<dbReference type="Pfam" id="PF07956">
    <property type="entry name" value="DUF1690"/>
    <property type="match status" value="1"/>
</dbReference>
<proteinExistence type="predicted"/>
<gene>
    <name evidence="2" type="ORF">EW146_g492</name>
</gene>
<sequence>MVEEEARLPSVLICKRSRRRTARDGERQARVSTTACSSSLRHGRVSLKADDEPKIFYNETPIQFSQDLVNHLSDHLATTETPPERQSTLDGHVRARIEIELSRLREEEDQVRQQIELALEKENMDREREMAGDASAAADADTDTIGDVKSSHTLLGDLEEVRSKIERYQTRQQLVEMPELKAKGEAVVSCYKSNPSTTLDCWHEVSEFRSAVSQVEQVCISHPIHPPFDSATDMPSRIAIHQLATVATSEYLFILRCP</sequence>
<comment type="caution">
    <text evidence="2">The sequence shown here is derived from an EMBL/GenBank/DDBJ whole genome shotgun (WGS) entry which is preliminary data.</text>
</comment>